<reference evidence="2 3" key="1">
    <citation type="journal article" date="2023" name="Plants (Basel)">
        <title>Bridging the Gap: Combining Genomics and Transcriptomics Approaches to Understand Stylosanthes scabra, an Orphan Legume from the Brazilian Caatinga.</title>
        <authorList>
            <person name="Ferreira-Neto J.R.C."/>
            <person name="da Silva M.D."/>
            <person name="Binneck E."/>
            <person name="de Melo N.F."/>
            <person name="da Silva R.H."/>
            <person name="de Melo A.L.T.M."/>
            <person name="Pandolfi V."/>
            <person name="Bustamante F.O."/>
            <person name="Brasileiro-Vidal A.C."/>
            <person name="Benko-Iseppon A.M."/>
        </authorList>
    </citation>
    <scope>NUCLEOTIDE SEQUENCE [LARGE SCALE GENOMIC DNA]</scope>
    <source>
        <tissue evidence="2">Leaves</tissue>
    </source>
</reference>
<accession>A0ABU6W5W0</accession>
<evidence type="ECO:0000313" key="3">
    <source>
        <dbReference type="Proteomes" id="UP001341840"/>
    </source>
</evidence>
<feature type="compositionally biased region" description="Basic and acidic residues" evidence="1">
    <location>
        <begin position="136"/>
        <end position="151"/>
    </location>
</feature>
<proteinExistence type="predicted"/>
<keyword evidence="3" id="KW-1185">Reference proteome</keyword>
<comment type="caution">
    <text evidence="2">The sequence shown here is derived from an EMBL/GenBank/DDBJ whole genome shotgun (WGS) entry which is preliminary data.</text>
</comment>
<evidence type="ECO:0000256" key="1">
    <source>
        <dbReference type="SAM" id="MobiDB-lite"/>
    </source>
</evidence>
<feature type="compositionally biased region" description="Low complexity" evidence="1">
    <location>
        <begin position="81"/>
        <end position="94"/>
    </location>
</feature>
<dbReference type="EMBL" id="JASCZI010181244">
    <property type="protein sequence ID" value="MED6179403.1"/>
    <property type="molecule type" value="Genomic_DNA"/>
</dbReference>
<sequence>MVKIESLTVPADFNIIRATRNRKGGTLQVLLGRSLLKSAGFKLDYITETYSFKVGNVEETYHPVRPPASFKNVHQVQLGNGKKAVSKVGKSGSEGSRRKIKKEKELRKAPPSTKKKKKGSREEHNKEKKPRRRKLKGEDRGGESKKEDRTQKKSKNRALARPHTPDGTAARSKNAIFPGYWSCCATAPSSWHLRALGAPSGPPGASALWHLPHSAEATRLPRAVAPLRWLPRAPRALARCPWRVCALDLDAFGKHSGMAVRLRAPDGAPARAHSDPFWAPNCLAGPHGCLAA</sequence>
<feature type="region of interest" description="Disordered" evidence="1">
    <location>
        <begin position="78"/>
        <end position="172"/>
    </location>
</feature>
<protein>
    <submittedName>
        <fullName evidence="2">Uncharacterized protein</fullName>
    </submittedName>
</protein>
<dbReference type="Proteomes" id="UP001341840">
    <property type="component" value="Unassembled WGS sequence"/>
</dbReference>
<organism evidence="2 3">
    <name type="scientific">Stylosanthes scabra</name>
    <dbReference type="NCBI Taxonomy" id="79078"/>
    <lineage>
        <taxon>Eukaryota</taxon>
        <taxon>Viridiplantae</taxon>
        <taxon>Streptophyta</taxon>
        <taxon>Embryophyta</taxon>
        <taxon>Tracheophyta</taxon>
        <taxon>Spermatophyta</taxon>
        <taxon>Magnoliopsida</taxon>
        <taxon>eudicotyledons</taxon>
        <taxon>Gunneridae</taxon>
        <taxon>Pentapetalae</taxon>
        <taxon>rosids</taxon>
        <taxon>fabids</taxon>
        <taxon>Fabales</taxon>
        <taxon>Fabaceae</taxon>
        <taxon>Papilionoideae</taxon>
        <taxon>50 kb inversion clade</taxon>
        <taxon>dalbergioids sensu lato</taxon>
        <taxon>Dalbergieae</taxon>
        <taxon>Pterocarpus clade</taxon>
        <taxon>Stylosanthes</taxon>
    </lineage>
</organism>
<evidence type="ECO:0000313" key="2">
    <source>
        <dbReference type="EMBL" id="MED6179403.1"/>
    </source>
</evidence>
<gene>
    <name evidence="2" type="ORF">PIB30_000515</name>
</gene>
<name>A0ABU6W5W0_9FABA</name>